<comment type="caution">
    <text evidence="7">The sequence shown here is derived from an EMBL/GenBank/DDBJ whole genome shotgun (WGS) entry which is preliminary data.</text>
</comment>
<dbReference type="AlphaFoldDB" id="A0A317PCS1"/>
<dbReference type="NCBIfam" id="TIGR01727">
    <property type="entry name" value="oligo_HPY"/>
    <property type="match status" value="1"/>
</dbReference>
<dbReference type="InterPro" id="IPR050319">
    <property type="entry name" value="ABC_transp_ATP-bind"/>
</dbReference>
<keyword evidence="4" id="KW-0547">Nucleotide-binding</keyword>
<dbReference type="FunFam" id="3.40.50.300:FF:000016">
    <property type="entry name" value="Oligopeptide ABC transporter ATP-binding component"/>
    <property type="match status" value="1"/>
</dbReference>
<comment type="subcellular location">
    <subcellularLocation>
        <location evidence="1">Cell inner membrane</location>
        <topology evidence="1">Peripheral membrane protein</topology>
    </subcellularLocation>
</comment>
<dbReference type="Gene3D" id="3.40.50.300">
    <property type="entry name" value="P-loop containing nucleotide triphosphate hydrolases"/>
    <property type="match status" value="1"/>
</dbReference>
<dbReference type="NCBIfam" id="NF008453">
    <property type="entry name" value="PRK11308.1"/>
    <property type="match status" value="1"/>
</dbReference>
<dbReference type="GO" id="GO:0005886">
    <property type="term" value="C:plasma membrane"/>
    <property type="evidence" value="ECO:0007669"/>
    <property type="project" value="UniProtKB-SubCell"/>
</dbReference>
<keyword evidence="3" id="KW-0813">Transport</keyword>
<dbReference type="Proteomes" id="UP000246352">
    <property type="component" value="Unassembled WGS sequence"/>
</dbReference>
<dbReference type="CDD" id="cd03257">
    <property type="entry name" value="ABC_NikE_OppD_transporters"/>
    <property type="match status" value="1"/>
</dbReference>
<dbReference type="Pfam" id="PF00005">
    <property type="entry name" value="ABC_tran"/>
    <property type="match status" value="1"/>
</dbReference>
<dbReference type="EMBL" id="QGTR01000009">
    <property type="protein sequence ID" value="PWV95630.1"/>
    <property type="molecule type" value="Genomic_DNA"/>
</dbReference>
<dbReference type="Pfam" id="PF08352">
    <property type="entry name" value="oligo_HPY"/>
    <property type="match status" value="1"/>
</dbReference>
<evidence type="ECO:0000256" key="4">
    <source>
        <dbReference type="ARBA" id="ARBA00022741"/>
    </source>
</evidence>
<keyword evidence="8" id="KW-1185">Reference proteome</keyword>
<evidence type="ECO:0000256" key="5">
    <source>
        <dbReference type="ARBA" id="ARBA00022840"/>
    </source>
</evidence>
<organism evidence="7 8">
    <name type="scientific">Hoeflea marina</name>
    <dbReference type="NCBI Taxonomy" id="274592"/>
    <lineage>
        <taxon>Bacteria</taxon>
        <taxon>Pseudomonadati</taxon>
        <taxon>Pseudomonadota</taxon>
        <taxon>Alphaproteobacteria</taxon>
        <taxon>Hyphomicrobiales</taxon>
        <taxon>Rhizobiaceae</taxon>
        <taxon>Hoeflea</taxon>
    </lineage>
</organism>
<dbReference type="InterPro" id="IPR017871">
    <property type="entry name" value="ABC_transporter-like_CS"/>
</dbReference>
<dbReference type="InterPro" id="IPR027417">
    <property type="entry name" value="P-loop_NTPase"/>
</dbReference>
<evidence type="ECO:0000313" key="8">
    <source>
        <dbReference type="Proteomes" id="UP000246352"/>
    </source>
</evidence>
<sequence length="325" mass="35208">MSDTHQVLEIRDVAVHFNGRSGLFGRSQFVVKAVNGVSLDIAAGETVALVGESGCGKSTLSNTIVGLQQPVEGSIRIAGEEVVGARGKALNDIRRKVQMIFQDPALSLDPRSTIGAAIAEPLIVRGIARGEALKSRIAKLLTEVGLRPEHADRYPHQFSGGQRQRVVIARALALEPALVVCDEPVSALDVSVRAQILNLLVALQKRTGVAYLFVSHDLSVVRHICDRVVVMYLGRFVEIADRDTFFANPKHPYTKALMSAVPEADPRLQRSRERLILTGELPSPSNIPPGCAFHTRCPLATEICSRVRPELTSRADGSTVACHHV</sequence>
<reference evidence="7 8" key="1">
    <citation type="submission" date="2018-05" db="EMBL/GenBank/DDBJ databases">
        <title>Genomic Encyclopedia of Type Strains, Phase IV (KMG-IV): sequencing the most valuable type-strain genomes for metagenomic binning, comparative biology and taxonomic classification.</title>
        <authorList>
            <person name="Goeker M."/>
        </authorList>
    </citation>
    <scope>NUCLEOTIDE SEQUENCE [LARGE SCALE GENOMIC DNA]</scope>
    <source>
        <strain evidence="7 8">DSM 16791</strain>
    </source>
</reference>
<evidence type="ECO:0000256" key="2">
    <source>
        <dbReference type="ARBA" id="ARBA00005417"/>
    </source>
</evidence>
<dbReference type="InterPro" id="IPR003439">
    <property type="entry name" value="ABC_transporter-like_ATP-bd"/>
</dbReference>
<dbReference type="InterPro" id="IPR003593">
    <property type="entry name" value="AAA+_ATPase"/>
</dbReference>
<accession>A0A317PCS1</accession>
<dbReference type="InterPro" id="IPR013563">
    <property type="entry name" value="Oligopep_ABC_C"/>
</dbReference>
<dbReference type="GO" id="GO:0005524">
    <property type="term" value="F:ATP binding"/>
    <property type="evidence" value="ECO:0007669"/>
    <property type="project" value="UniProtKB-KW"/>
</dbReference>
<proteinExistence type="inferred from homology"/>
<evidence type="ECO:0000256" key="1">
    <source>
        <dbReference type="ARBA" id="ARBA00004417"/>
    </source>
</evidence>
<evidence type="ECO:0000313" key="7">
    <source>
        <dbReference type="EMBL" id="PWV95630.1"/>
    </source>
</evidence>
<dbReference type="SMART" id="SM00382">
    <property type="entry name" value="AAA"/>
    <property type="match status" value="1"/>
</dbReference>
<dbReference type="PROSITE" id="PS50893">
    <property type="entry name" value="ABC_TRANSPORTER_2"/>
    <property type="match status" value="1"/>
</dbReference>
<gene>
    <name evidence="7" type="ORF">DFR52_10925</name>
</gene>
<evidence type="ECO:0000259" key="6">
    <source>
        <dbReference type="PROSITE" id="PS50893"/>
    </source>
</evidence>
<dbReference type="PANTHER" id="PTHR43776">
    <property type="entry name" value="TRANSPORT ATP-BINDING PROTEIN"/>
    <property type="match status" value="1"/>
</dbReference>
<dbReference type="GO" id="GO:0055085">
    <property type="term" value="P:transmembrane transport"/>
    <property type="evidence" value="ECO:0007669"/>
    <property type="project" value="UniProtKB-ARBA"/>
</dbReference>
<evidence type="ECO:0000256" key="3">
    <source>
        <dbReference type="ARBA" id="ARBA00022448"/>
    </source>
</evidence>
<dbReference type="RefSeq" id="WP_110034454.1">
    <property type="nucleotide sequence ID" value="NZ_QGTR01000009.1"/>
</dbReference>
<dbReference type="GO" id="GO:0016887">
    <property type="term" value="F:ATP hydrolysis activity"/>
    <property type="evidence" value="ECO:0007669"/>
    <property type="project" value="InterPro"/>
</dbReference>
<comment type="similarity">
    <text evidence="2">Belongs to the ABC transporter superfamily.</text>
</comment>
<protein>
    <submittedName>
        <fullName evidence="7">Peptide/nickel transport system ATP-binding protein/oligopeptide transport system ATP-binding protein</fullName>
    </submittedName>
</protein>
<dbReference type="GO" id="GO:0015833">
    <property type="term" value="P:peptide transport"/>
    <property type="evidence" value="ECO:0007669"/>
    <property type="project" value="InterPro"/>
</dbReference>
<feature type="domain" description="ABC transporter" evidence="6">
    <location>
        <begin position="8"/>
        <end position="258"/>
    </location>
</feature>
<dbReference type="SUPFAM" id="SSF52540">
    <property type="entry name" value="P-loop containing nucleoside triphosphate hydrolases"/>
    <property type="match status" value="1"/>
</dbReference>
<keyword evidence="5 7" id="KW-0067">ATP-binding</keyword>
<dbReference type="PROSITE" id="PS00211">
    <property type="entry name" value="ABC_TRANSPORTER_1"/>
    <property type="match status" value="1"/>
</dbReference>
<name>A0A317PCS1_9HYPH</name>
<dbReference type="OrthoDB" id="7833162at2"/>
<dbReference type="PANTHER" id="PTHR43776:SF7">
    <property type="entry name" value="D,D-DIPEPTIDE TRANSPORT ATP-BINDING PROTEIN DDPF-RELATED"/>
    <property type="match status" value="1"/>
</dbReference>